<dbReference type="PANTHER" id="PTHR43477">
    <property type="entry name" value="DIHYDROANTICAPSIN 7-DEHYDROGENASE"/>
    <property type="match status" value="1"/>
</dbReference>
<keyword evidence="2 3" id="KW-0560">Oxidoreductase</keyword>
<dbReference type="InterPro" id="IPR036291">
    <property type="entry name" value="NAD(P)-bd_dom_sf"/>
</dbReference>
<organism evidence="3 4">
    <name type="scientific">Thalassotalea nanhaiensis</name>
    <dbReference type="NCBI Taxonomy" id="3065648"/>
    <lineage>
        <taxon>Bacteria</taxon>
        <taxon>Pseudomonadati</taxon>
        <taxon>Pseudomonadota</taxon>
        <taxon>Gammaproteobacteria</taxon>
        <taxon>Alteromonadales</taxon>
        <taxon>Colwelliaceae</taxon>
        <taxon>Thalassotalea</taxon>
    </lineage>
</organism>
<evidence type="ECO:0000313" key="3">
    <source>
        <dbReference type="EMBL" id="WNC66995.1"/>
    </source>
</evidence>
<dbReference type="InterPro" id="IPR020904">
    <property type="entry name" value="Sc_DH/Rdtase_CS"/>
</dbReference>
<gene>
    <name evidence="3" type="ORF">RI845_10685</name>
</gene>
<dbReference type="PANTHER" id="PTHR43477:SF1">
    <property type="entry name" value="DIHYDROANTICAPSIN 7-DEHYDROGENASE"/>
    <property type="match status" value="1"/>
</dbReference>
<accession>A0ABY9TGR8</accession>
<keyword evidence="4" id="KW-1185">Reference proteome</keyword>
<proteinExistence type="inferred from homology"/>
<protein>
    <submittedName>
        <fullName evidence="3">SDR family oxidoreductase</fullName>
        <ecNumber evidence="3">1.1.-.-</ecNumber>
    </submittedName>
</protein>
<dbReference type="Gene3D" id="3.40.50.720">
    <property type="entry name" value="NAD(P)-binding Rossmann-like Domain"/>
    <property type="match status" value="1"/>
</dbReference>
<comment type="similarity">
    <text evidence="1">Belongs to the short-chain dehydrogenases/reductases (SDR) family.</text>
</comment>
<sequence>MSTLTNFSGKVAIVTGAAQGIGAAAVKAFAEVGVDLVITDISDSVKNLAKQISTEYKVNVEALVADISKPETAIELSNIALDKFGRLDFAFNNAGIGGKPAHVKDLDNEQWLNVININLNSVFYCIKAQVPLMTKSGGGVIINNSSVCGLRPIDGSSIEYTAAKHAVVGLTKQVAVNHGAEGIRCNAICPGFITTPLTEDQDTDWFLARIPQKRLGTADDIGKMVRSLCSDDSSYVNGVALQVDGGYLQT</sequence>
<evidence type="ECO:0000256" key="2">
    <source>
        <dbReference type="ARBA" id="ARBA00023002"/>
    </source>
</evidence>
<dbReference type="SUPFAM" id="SSF51735">
    <property type="entry name" value="NAD(P)-binding Rossmann-fold domains"/>
    <property type="match status" value="1"/>
</dbReference>
<dbReference type="Proteomes" id="UP001248581">
    <property type="component" value="Chromosome"/>
</dbReference>
<dbReference type="PRINTS" id="PR00080">
    <property type="entry name" value="SDRFAMILY"/>
</dbReference>
<evidence type="ECO:0000313" key="4">
    <source>
        <dbReference type="Proteomes" id="UP001248581"/>
    </source>
</evidence>
<dbReference type="GO" id="GO:0016491">
    <property type="term" value="F:oxidoreductase activity"/>
    <property type="evidence" value="ECO:0007669"/>
    <property type="project" value="UniProtKB-KW"/>
</dbReference>
<dbReference type="EC" id="1.1.-.-" evidence="3"/>
<dbReference type="Pfam" id="PF13561">
    <property type="entry name" value="adh_short_C2"/>
    <property type="match status" value="1"/>
</dbReference>
<reference evidence="4" key="1">
    <citation type="submission" date="2023-09" db="EMBL/GenBank/DDBJ databases">
        <authorList>
            <person name="Li S."/>
            <person name="Li X."/>
            <person name="Zhang C."/>
            <person name="Zhao Z."/>
        </authorList>
    </citation>
    <scope>NUCLEOTIDE SEQUENCE [LARGE SCALE GENOMIC DNA]</scope>
    <source>
        <strain evidence="4">SQ345</strain>
    </source>
</reference>
<dbReference type="RefSeq" id="WP_348386159.1">
    <property type="nucleotide sequence ID" value="NZ_CP134146.1"/>
</dbReference>
<evidence type="ECO:0000256" key="1">
    <source>
        <dbReference type="ARBA" id="ARBA00006484"/>
    </source>
</evidence>
<dbReference type="PRINTS" id="PR00081">
    <property type="entry name" value="GDHRDH"/>
</dbReference>
<dbReference type="PROSITE" id="PS00061">
    <property type="entry name" value="ADH_SHORT"/>
    <property type="match status" value="1"/>
</dbReference>
<dbReference type="CDD" id="cd05233">
    <property type="entry name" value="SDR_c"/>
    <property type="match status" value="1"/>
</dbReference>
<dbReference type="InterPro" id="IPR051122">
    <property type="entry name" value="SDR_DHRS6-like"/>
</dbReference>
<name>A0ABY9TGR8_9GAMM</name>
<dbReference type="EMBL" id="CP134146">
    <property type="protein sequence ID" value="WNC66995.1"/>
    <property type="molecule type" value="Genomic_DNA"/>
</dbReference>
<dbReference type="InterPro" id="IPR002347">
    <property type="entry name" value="SDR_fam"/>
</dbReference>